<dbReference type="InterPro" id="IPR038765">
    <property type="entry name" value="Papain-like_cys_pep_sf"/>
</dbReference>
<gene>
    <name evidence="8" type="ORF">CYJ19_05140</name>
</gene>
<keyword evidence="6" id="KW-0812">Transmembrane</keyword>
<comment type="caution">
    <text evidence="8">The sequence shown here is derived from an EMBL/GenBank/DDBJ whole genome shotgun (WGS) entry which is preliminary data.</text>
</comment>
<proteinExistence type="inferred from homology"/>
<dbReference type="EMBL" id="PKKO01000003">
    <property type="protein sequence ID" value="PKY72239.1"/>
    <property type="molecule type" value="Genomic_DNA"/>
</dbReference>
<evidence type="ECO:0000256" key="4">
    <source>
        <dbReference type="ARBA" id="ARBA00022807"/>
    </source>
</evidence>
<keyword evidence="9" id="KW-1185">Reference proteome</keyword>
<dbReference type="Pfam" id="PF00877">
    <property type="entry name" value="NLPC_P60"/>
    <property type="match status" value="1"/>
</dbReference>
<keyword evidence="2" id="KW-0645">Protease</keyword>
<keyword evidence="6" id="KW-0472">Membrane</keyword>
<evidence type="ECO:0000256" key="1">
    <source>
        <dbReference type="ARBA" id="ARBA00007074"/>
    </source>
</evidence>
<feature type="region of interest" description="Disordered" evidence="5">
    <location>
        <begin position="101"/>
        <end position="134"/>
    </location>
</feature>
<dbReference type="Gene3D" id="3.90.1720.10">
    <property type="entry name" value="endopeptidase domain like (from Nostoc punctiforme)"/>
    <property type="match status" value="1"/>
</dbReference>
<sequence length="253" mass="25874">MAKQSAGRHRAACRPSTPLTELGNSLASPTVRRRAGAVVGTSIALSGVVVVPALAGTVGHQAPTTKGVDVAHMAKTLKHNADTNKQQVVSKAATWQNGAATQKVTSEVAPAPRQQARAQAAAATSEGGSASSVQQLGHDQATGNAIIDIAMRYLGMPYVYGAAGPDAFDCSGFTQVVFGQVGISLPHQSEGQAAALAGSEVSAAEAQPGDLMWTPGHVGIYLGNGRMIHAATPSTGVTVGDVYTSFHYYRTAK</sequence>
<dbReference type="SUPFAM" id="SSF54001">
    <property type="entry name" value="Cysteine proteinases"/>
    <property type="match status" value="1"/>
</dbReference>
<evidence type="ECO:0000313" key="8">
    <source>
        <dbReference type="EMBL" id="PKY72239.1"/>
    </source>
</evidence>
<dbReference type="GO" id="GO:0006508">
    <property type="term" value="P:proteolysis"/>
    <property type="evidence" value="ECO:0007669"/>
    <property type="project" value="UniProtKB-KW"/>
</dbReference>
<keyword evidence="4" id="KW-0788">Thiol protease</keyword>
<dbReference type="InterPro" id="IPR051202">
    <property type="entry name" value="Peptidase_C40"/>
</dbReference>
<feature type="transmembrane region" description="Helical" evidence="6">
    <location>
        <begin position="35"/>
        <end position="55"/>
    </location>
</feature>
<evidence type="ECO:0000256" key="6">
    <source>
        <dbReference type="SAM" id="Phobius"/>
    </source>
</evidence>
<dbReference type="GO" id="GO:0008234">
    <property type="term" value="F:cysteine-type peptidase activity"/>
    <property type="evidence" value="ECO:0007669"/>
    <property type="project" value="UniProtKB-KW"/>
</dbReference>
<dbReference type="AlphaFoldDB" id="A0A2I1IM72"/>
<name>A0A2I1IM72_9ACTO</name>
<evidence type="ECO:0000256" key="5">
    <source>
        <dbReference type="SAM" id="MobiDB-lite"/>
    </source>
</evidence>
<reference evidence="8 9" key="1">
    <citation type="submission" date="2017-12" db="EMBL/GenBank/DDBJ databases">
        <title>Phylogenetic diversity of female urinary microbiome.</title>
        <authorList>
            <person name="Thomas-White K."/>
            <person name="Wolfe A.J."/>
        </authorList>
    </citation>
    <scope>NUCLEOTIDE SEQUENCE [LARGE SCALE GENOMIC DNA]</scope>
    <source>
        <strain evidence="8 9">UMB0402</strain>
    </source>
</reference>
<evidence type="ECO:0000256" key="2">
    <source>
        <dbReference type="ARBA" id="ARBA00022670"/>
    </source>
</evidence>
<organism evidence="8 9">
    <name type="scientific">Winkia neuii</name>
    <dbReference type="NCBI Taxonomy" id="33007"/>
    <lineage>
        <taxon>Bacteria</taxon>
        <taxon>Bacillati</taxon>
        <taxon>Actinomycetota</taxon>
        <taxon>Actinomycetes</taxon>
        <taxon>Actinomycetales</taxon>
        <taxon>Actinomycetaceae</taxon>
        <taxon>Winkia</taxon>
    </lineage>
</organism>
<feature type="domain" description="NlpC/P60" evidence="7">
    <location>
        <begin position="140"/>
        <end position="253"/>
    </location>
</feature>
<feature type="compositionally biased region" description="Low complexity" evidence="5">
    <location>
        <begin position="109"/>
        <end position="123"/>
    </location>
</feature>
<accession>A0A2I1IM72</accession>
<evidence type="ECO:0000313" key="9">
    <source>
        <dbReference type="Proteomes" id="UP000235122"/>
    </source>
</evidence>
<dbReference type="InterPro" id="IPR000064">
    <property type="entry name" value="NLP_P60_dom"/>
</dbReference>
<evidence type="ECO:0000256" key="3">
    <source>
        <dbReference type="ARBA" id="ARBA00022801"/>
    </source>
</evidence>
<dbReference type="GeneID" id="35866781"/>
<feature type="compositionally biased region" description="Basic residues" evidence="5">
    <location>
        <begin position="1"/>
        <end position="12"/>
    </location>
</feature>
<dbReference type="PANTHER" id="PTHR47053:SF1">
    <property type="entry name" value="MUREIN DD-ENDOPEPTIDASE MEPH-RELATED"/>
    <property type="match status" value="1"/>
</dbReference>
<dbReference type="STRING" id="33007.HMPREF3198_00157"/>
<evidence type="ECO:0000259" key="7">
    <source>
        <dbReference type="PROSITE" id="PS51935"/>
    </source>
</evidence>
<dbReference type="RefSeq" id="WP_024331884.1">
    <property type="nucleotide sequence ID" value="NZ_JASOXK010000005.1"/>
</dbReference>
<dbReference type="PANTHER" id="PTHR47053">
    <property type="entry name" value="MUREIN DD-ENDOPEPTIDASE MEPH-RELATED"/>
    <property type="match status" value="1"/>
</dbReference>
<feature type="region of interest" description="Disordered" evidence="5">
    <location>
        <begin position="1"/>
        <end position="25"/>
    </location>
</feature>
<protein>
    <submittedName>
        <fullName evidence="8">NlpC/P60 family protein</fullName>
    </submittedName>
</protein>
<keyword evidence="6" id="KW-1133">Transmembrane helix</keyword>
<keyword evidence="3" id="KW-0378">Hydrolase</keyword>
<dbReference type="PROSITE" id="PS51935">
    <property type="entry name" value="NLPC_P60"/>
    <property type="match status" value="1"/>
</dbReference>
<comment type="similarity">
    <text evidence="1">Belongs to the peptidase C40 family.</text>
</comment>
<dbReference type="Proteomes" id="UP000235122">
    <property type="component" value="Unassembled WGS sequence"/>
</dbReference>